<accession>A0A5B6VKE8</accession>
<protein>
    <submittedName>
        <fullName evidence="1">Pleiotropic drug resistance protein 3-like</fullName>
    </submittedName>
</protein>
<comment type="caution">
    <text evidence="1">The sequence shown here is derived from an EMBL/GenBank/DDBJ whole genome shotgun (WGS) entry which is preliminary data.</text>
</comment>
<sequence length="145" mass="16902">MSYIRNGISNETPKEAWDKLKEEFQGSDKTRQQQLITLIRDFENLNMKKAEIVKQYTDRIMTVVNNIGLLGEEFADSRVIEKVITIFPEMYESKISSLEYLSDLSTIFFFELINALYVQEERRASIREEHTKEALRALSIDGANL</sequence>
<evidence type="ECO:0000313" key="1">
    <source>
        <dbReference type="EMBL" id="KAA3469581.1"/>
    </source>
</evidence>
<dbReference type="EMBL" id="SMMG02000006">
    <property type="protein sequence ID" value="KAA3469581.1"/>
    <property type="molecule type" value="Genomic_DNA"/>
</dbReference>
<evidence type="ECO:0000313" key="2">
    <source>
        <dbReference type="Proteomes" id="UP000325315"/>
    </source>
</evidence>
<name>A0A5B6VKE8_9ROSI</name>
<organism evidence="1 2">
    <name type="scientific">Gossypium australe</name>
    <dbReference type="NCBI Taxonomy" id="47621"/>
    <lineage>
        <taxon>Eukaryota</taxon>
        <taxon>Viridiplantae</taxon>
        <taxon>Streptophyta</taxon>
        <taxon>Embryophyta</taxon>
        <taxon>Tracheophyta</taxon>
        <taxon>Spermatophyta</taxon>
        <taxon>Magnoliopsida</taxon>
        <taxon>eudicotyledons</taxon>
        <taxon>Gunneridae</taxon>
        <taxon>Pentapetalae</taxon>
        <taxon>rosids</taxon>
        <taxon>malvids</taxon>
        <taxon>Malvales</taxon>
        <taxon>Malvaceae</taxon>
        <taxon>Malvoideae</taxon>
        <taxon>Gossypium</taxon>
    </lineage>
</organism>
<dbReference type="Pfam" id="PF14223">
    <property type="entry name" value="Retrotran_gag_2"/>
    <property type="match status" value="1"/>
</dbReference>
<dbReference type="Proteomes" id="UP000325315">
    <property type="component" value="Unassembled WGS sequence"/>
</dbReference>
<dbReference type="PANTHER" id="PTHR35317">
    <property type="entry name" value="OS04G0629600 PROTEIN"/>
    <property type="match status" value="1"/>
</dbReference>
<dbReference type="AlphaFoldDB" id="A0A5B6VKE8"/>
<dbReference type="PANTHER" id="PTHR35317:SF31">
    <property type="entry name" value="DUF4219 DOMAIN-CONTAINING PROTEIN"/>
    <property type="match status" value="1"/>
</dbReference>
<reference evidence="2" key="1">
    <citation type="journal article" date="2019" name="Plant Biotechnol. J.">
        <title>Genome sequencing of the Australian wild diploid species Gossypium australe highlights disease resistance and delayed gland morphogenesis.</title>
        <authorList>
            <person name="Cai Y."/>
            <person name="Cai X."/>
            <person name="Wang Q."/>
            <person name="Wang P."/>
            <person name="Zhang Y."/>
            <person name="Cai C."/>
            <person name="Xu Y."/>
            <person name="Wang K."/>
            <person name="Zhou Z."/>
            <person name="Wang C."/>
            <person name="Geng S."/>
            <person name="Li B."/>
            <person name="Dong Q."/>
            <person name="Hou Y."/>
            <person name="Wang H."/>
            <person name="Ai P."/>
            <person name="Liu Z."/>
            <person name="Yi F."/>
            <person name="Sun M."/>
            <person name="An G."/>
            <person name="Cheng J."/>
            <person name="Zhang Y."/>
            <person name="Shi Q."/>
            <person name="Xie Y."/>
            <person name="Shi X."/>
            <person name="Chang Y."/>
            <person name="Huang F."/>
            <person name="Chen Y."/>
            <person name="Hong S."/>
            <person name="Mi L."/>
            <person name="Sun Q."/>
            <person name="Zhang L."/>
            <person name="Zhou B."/>
            <person name="Peng R."/>
            <person name="Zhang X."/>
            <person name="Liu F."/>
        </authorList>
    </citation>
    <scope>NUCLEOTIDE SEQUENCE [LARGE SCALE GENOMIC DNA]</scope>
    <source>
        <strain evidence="2">cv. PA1801</strain>
    </source>
</reference>
<keyword evidence="2" id="KW-1185">Reference proteome</keyword>
<proteinExistence type="predicted"/>
<dbReference type="OrthoDB" id="1711498at2759"/>
<gene>
    <name evidence="1" type="ORF">EPI10_015353</name>
</gene>